<comment type="caution">
    <text evidence="1">The sequence shown here is derived from an EMBL/GenBank/DDBJ whole genome shotgun (WGS) entry which is preliminary data.</text>
</comment>
<gene>
    <name evidence="1" type="ORF">LCGC14_2171460</name>
</gene>
<protein>
    <submittedName>
        <fullName evidence="1">Uncharacterized protein</fullName>
    </submittedName>
</protein>
<evidence type="ECO:0000313" key="1">
    <source>
        <dbReference type="EMBL" id="KKL63797.1"/>
    </source>
</evidence>
<organism evidence="1">
    <name type="scientific">marine sediment metagenome</name>
    <dbReference type="NCBI Taxonomy" id="412755"/>
    <lineage>
        <taxon>unclassified sequences</taxon>
        <taxon>metagenomes</taxon>
        <taxon>ecological metagenomes</taxon>
    </lineage>
</organism>
<dbReference type="EMBL" id="LAZR01028044">
    <property type="protein sequence ID" value="KKL63797.1"/>
    <property type="molecule type" value="Genomic_DNA"/>
</dbReference>
<proteinExistence type="predicted"/>
<accession>A0A0F9GKY6</accession>
<feature type="non-terminal residue" evidence="1">
    <location>
        <position position="57"/>
    </location>
</feature>
<sequence length="57" mass="6412">MQGLPHRVSELHRRLARERGEARGVLPLRAPILQGMEGGKGNMADTRREAIGRFFES</sequence>
<reference evidence="1" key="1">
    <citation type="journal article" date="2015" name="Nature">
        <title>Complex archaea that bridge the gap between prokaryotes and eukaryotes.</title>
        <authorList>
            <person name="Spang A."/>
            <person name="Saw J.H."/>
            <person name="Jorgensen S.L."/>
            <person name="Zaremba-Niedzwiedzka K."/>
            <person name="Martijn J."/>
            <person name="Lind A.E."/>
            <person name="van Eijk R."/>
            <person name="Schleper C."/>
            <person name="Guy L."/>
            <person name="Ettema T.J."/>
        </authorList>
    </citation>
    <scope>NUCLEOTIDE SEQUENCE</scope>
</reference>
<dbReference type="AlphaFoldDB" id="A0A0F9GKY6"/>
<name>A0A0F9GKY6_9ZZZZ</name>